<dbReference type="OrthoDB" id="7765201at2759"/>
<feature type="region of interest" description="Disordered" evidence="2">
    <location>
        <begin position="40"/>
        <end position="92"/>
    </location>
</feature>
<keyword evidence="1" id="KW-0479">Metal-binding</keyword>
<feature type="compositionally biased region" description="Polar residues" evidence="2">
    <location>
        <begin position="51"/>
        <end position="72"/>
    </location>
</feature>
<dbReference type="GO" id="GO:0003676">
    <property type="term" value="F:nucleic acid binding"/>
    <property type="evidence" value="ECO:0007669"/>
    <property type="project" value="InterPro"/>
</dbReference>
<evidence type="ECO:0000313" key="5">
    <source>
        <dbReference type="Proteomes" id="UP000499080"/>
    </source>
</evidence>
<evidence type="ECO:0000256" key="2">
    <source>
        <dbReference type="SAM" id="MobiDB-lite"/>
    </source>
</evidence>
<name>A0A4Y2AR55_ARAVE</name>
<dbReference type="EMBL" id="BGPR01000026">
    <property type="protein sequence ID" value="GBL81675.1"/>
    <property type="molecule type" value="Genomic_DNA"/>
</dbReference>
<proteinExistence type="predicted"/>
<evidence type="ECO:0000313" key="4">
    <source>
        <dbReference type="EMBL" id="GBL81675.1"/>
    </source>
</evidence>
<organism evidence="4 5">
    <name type="scientific">Araneus ventricosus</name>
    <name type="common">Orbweaver spider</name>
    <name type="synonym">Epeira ventricosa</name>
    <dbReference type="NCBI Taxonomy" id="182803"/>
    <lineage>
        <taxon>Eukaryota</taxon>
        <taxon>Metazoa</taxon>
        <taxon>Ecdysozoa</taxon>
        <taxon>Arthropoda</taxon>
        <taxon>Chelicerata</taxon>
        <taxon>Arachnida</taxon>
        <taxon>Araneae</taxon>
        <taxon>Araneomorphae</taxon>
        <taxon>Entelegynae</taxon>
        <taxon>Araneoidea</taxon>
        <taxon>Araneidae</taxon>
        <taxon>Araneus</taxon>
    </lineage>
</organism>
<feature type="domain" description="CCHC-type" evidence="3">
    <location>
        <begin position="315"/>
        <end position="329"/>
    </location>
</feature>
<keyword evidence="1" id="KW-0863">Zinc-finger</keyword>
<gene>
    <name evidence="4" type="ORF">AVEN_93460_1</name>
</gene>
<dbReference type="GO" id="GO:0008270">
    <property type="term" value="F:zinc ion binding"/>
    <property type="evidence" value="ECO:0007669"/>
    <property type="project" value="UniProtKB-KW"/>
</dbReference>
<accession>A0A4Y2AR55</accession>
<dbReference type="PROSITE" id="PS50158">
    <property type="entry name" value="ZF_CCHC"/>
    <property type="match status" value="1"/>
</dbReference>
<keyword evidence="1" id="KW-0862">Zinc</keyword>
<dbReference type="Proteomes" id="UP000499080">
    <property type="component" value="Unassembled WGS sequence"/>
</dbReference>
<comment type="caution">
    <text evidence="4">The sequence shown here is derived from an EMBL/GenBank/DDBJ whole genome shotgun (WGS) entry which is preliminary data.</text>
</comment>
<keyword evidence="5" id="KW-1185">Reference proteome</keyword>
<dbReference type="InterPro" id="IPR001878">
    <property type="entry name" value="Znf_CCHC"/>
</dbReference>
<sequence length="343" mass="37694">MKNLRPLMSAISEEFSQLSARLERVEAALALPPVAPVETSLPSIAPMPPQTEGQATGSNDSLPKVVLSQSRVASKRRKQGSPPHSQPREGIAPMVVSQLVGEKALYSVAVAPKMDKQHLVGPAAPLGIPTKQRTPSVVLQPRLNVPTLLIQPKTEDIASSAQLKTLLETHIHPLSLGIKIVTCQPAALRGVIVRLWSPEMVTLLETAVNSHPALKDVCEARVPRKRQPQIIIYDVPVTSGEREDVESAFLQKLRSSNNFHEGSDMKVVCKKPGKGPYQHWLLAMAPGLYNCIKDCTRLYFGFGSFKFKEYLEPVRCYKCLKFGHLRAKCSALVESCKPFLQGM</sequence>
<evidence type="ECO:0000259" key="3">
    <source>
        <dbReference type="PROSITE" id="PS50158"/>
    </source>
</evidence>
<evidence type="ECO:0000256" key="1">
    <source>
        <dbReference type="PROSITE-ProRule" id="PRU00047"/>
    </source>
</evidence>
<protein>
    <recommendedName>
        <fullName evidence="3">CCHC-type domain-containing protein</fullName>
    </recommendedName>
</protein>
<dbReference type="AlphaFoldDB" id="A0A4Y2AR55"/>
<reference evidence="4 5" key="1">
    <citation type="journal article" date="2019" name="Sci. Rep.">
        <title>Orb-weaving spider Araneus ventricosus genome elucidates the spidroin gene catalogue.</title>
        <authorList>
            <person name="Kono N."/>
            <person name="Nakamura H."/>
            <person name="Ohtoshi R."/>
            <person name="Moran D.A.P."/>
            <person name="Shinohara A."/>
            <person name="Yoshida Y."/>
            <person name="Fujiwara M."/>
            <person name="Mori M."/>
            <person name="Tomita M."/>
            <person name="Arakawa K."/>
        </authorList>
    </citation>
    <scope>NUCLEOTIDE SEQUENCE [LARGE SCALE GENOMIC DNA]</scope>
</reference>